<dbReference type="InterPro" id="IPR013083">
    <property type="entry name" value="Znf_RING/FYVE/PHD"/>
</dbReference>
<keyword evidence="1" id="KW-0479">Metal-binding</keyword>
<feature type="compositionally biased region" description="Gly residues" evidence="2">
    <location>
        <begin position="229"/>
        <end position="239"/>
    </location>
</feature>
<feature type="domain" description="RING-type" evidence="3">
    <location>
        <begin position="401"/>
        <end position="446"/>
    </location>
</feature>
<gene>
    <name evidence="4" type="ORF">PCOR1329_LOCUS32624</name>
</gene>
<keyword evidence="1" id="KW-0863">Zinc-finger</keyword>
<comment type="caution">
    <text evidence="4">The sequence shown here is derived from an EMBL/GenBank/DDBJ whole genome shotgun (WGS) entry which is preliminary data.</text>
</comment>
<organism evidence="4 5">
    <name type="scientific">Prorocentrum cordatum</name>
    <dbReference type="NCBI Taxonomy" id="2364126"/>
    <lineage>
        <taxon>Eukaryota</taxon>
        <taxon>Sar</taxon>
        <taxon>Alveolata</taxon>
        <taxon>Dinophyceae</taxon>
        <taxon>Prorocentrales</taxon>
        <taxon>Prorocentraceae</taxon>
        <taxon>Prorocentrum</taxon>
    </lineage>
</organism>
<dbReference type="Proteomes" id="UP001189429">
    <property type="component" value="Unassembled WGS sequence"/>
</dbReference>
<dbReference type="PANTHER" id="PTHR14879">
    <property type="entry name" value="CASPASE REGULATOR, RING FINGER DOMAIN-CONTAINING"/>
    <property type="match status" value="1"/>
</dbReference>
<evidence type="ECO:0000256" key="2">
    <source>
        <dbReference type="SAM" id="MobiDB-lite"/>
    </source>
</evidence>
<keyword evidence="5" id="KW-1185">Reference proteome</keyword>
<evidence type="ECO:0000259" key="3">
    <source>
        <dbReference type="PROSITE" id="PS50089"/>
    </source>
</evidence>
<sequence length="598" mass="59648">MRAFATKAVRLYLTADLHADTPEGAVITAADLPATTMPAWSFTAGGLGLEPCSAGLVERDLLSYLWGRGCWASGVALACDSLGSSLGFAAAPFHGGGPRRRGLGLGCGDCGHGPQRELPIAPMPCLTPALLAAASAASALAAAAHAAPRGGPAGGGAAAGGVRPAVRASASAAAAPAAAAARGGRAGERAAAAPASERRAAAARAPGGGSRPSPEALGALGQVPASGPGIAGAGRGAAGEGAPPGTPGAEAPGTARQVFGQEPMGDAPVSQRQTDWRAGVAARRERAWNVGAIVGNNERECEHCKDNQTRLLWPTHIALDTHAAKWELQGMEKPGLEPMLLFAGQLALRSARSTRGQESRAVPRAAPAAQRAEGPAGAAARAPRGAADAACQTSAEEREACVICLQGPRTHAFAPCGHLCVCAACGWEQVRSAASCATRARCPLCRKTADDVLRIFDWLDPGGASRCAVGGGGPGPGLPGAASPPDGGGQPPPPPPAAVRRPRFRLVNRKCASGAGPRRGLPGTVGCPEELAPGAVGGAACQTLGRGLCARCGVSPATHAAVPCGHLCACGPCARSAACHPCPVCARTTQRRFLRIFG</sequence>
<proteinExistence type="predicted"/>
<protein>
    <recommendedName>
        <fullName evidence="3">RING-type domain-containing protein</fullName>
    </recommendedName>
</protein>
<feature type="region of interest" description="Disordered" evidence="2">
    <location>
        <begin position="188"/>
        <end position="254"/>
    </location>
</feature>
<dbReference type="InterPro" id="IPR001841">
    <property type="entry name" value="Znf_RING"/>
</dbReference>
<dbReference type="EMBL" id="CAUYUJ010013335">
    <property type="protein sequence ID" value="CAK0835995.1"/>
    <property type="molecule type" value="Genomic_DNA"/>
</dbReference>
<evidence type="ECO:0000313" key="4">
    <source>
        <dbReference type="EMBL" id="CAK0835995.1"/>
    </source>
</evidence>
<keyword evidence="1" id="KW-0862">Zinc</keyword>
<accession>A0ABN9SU17</accession>
<dbReference type="InterPro" id="IPR051728">
    <property type="entry name" value="RING-FYVE_E3_ubiquitin-ligase"/>
</dbReference>
<evidence type="ECO:0000256" key="1">
    <source>
        <dbReference type="PROSITE-ProRule" id="PRU00175"/>
    </source>
</evidence>
<dbReference type="PANTHER" id="PTHR14879:SF5">
    <property type="entry name" value="RING-TYPE DOMAIN-CONTAINING PROTEIN"/>
    <property type="match status" value="1"/>
</dbReference>
<reference evidence="4" key="1">
    <citation type="submission" date="2023-10" db="EMBL/GenBank/DDBJ databases">
        <authorList>
            <person name="Chen Y."/>
            <person name="Shah S."/>
            <person name="Dougan E. K."/>
            <person name="Thang M."/>
            <person name="Chan C."/>
        </authorList>
    </citation>
    <scope>NUCLEOTIDE SEQUENCE [LARGE SCALE GENOMIC DNA]</scope>
</reference>
<dbReference type="PROSITE" id="PS50089">
    <property type="entry name" value="ZF_RING_2"/>
    <property type="match status" value="1"/>
</dbReference>
<evidence type="ECO:0000313" key="5">
    <source>
        <dbReference type="Proteomes" id="UP001189429"/>
    </source>
</evidence>
<name>A0ABN9SU17_9DINO</name>
<dbReference type="SUPFAM" id="SSF57850">
    <property type="entry name" value="RING/U-box"/>
    <property type="match status" value="1"/>
</dbReference>
<feature type="compositionally biased region" description="Low complexity" evidence="2">
    <location>
        <begin position="240"/>
        <end position="254"/>
    </location>
</feature>
<dbReference type="Pfam" id="PF13920">
    <property type="entry name" value="zf-C3HC4_3"/>
    <property type="match status" value="1"/>
</dbReference>
<feature type="compositionally biased region" description="Low complexity" evidence="2">
    <location>
        <begin position="360"/>
        <end position="382"/>
    </location>
</feature>
<feature type="region of interest" description="Disordered" evidence="2">
    <location>
        <begin position="353"/>
        <end position="382"/>
    </location>
</feature>
<feature type="region of interest" description="Disordered" evidence="2">
    <location>
        <begin position="475"/>
        <end position="500"/>
    </location>
</feature>
<dbReference type="Gene3D" id="3.30.40.10">
    <property type="entry name" value="Zinc/RING finger domain, C3HC4 (zinc finger)"/>
    <property type="match status" value="2"/>
</dbReference>